<keyword evidence="5" id="KW-0479">Metal-binding</keyword>
<evidence type="ECO:0000256" key="2">
    <source>
        <dbReference type="ARBA" id="ARBA00012513"/>
    </source>
</evidence>
<dbReference type="OrthoDB" id="9795258at2"/>
<dbReference type="PATRIC" id="fig|82380.10.peg.2049"/>
<sequence>MSDLFASSEAASLDAPSSPFDPSSFDASSFDALETELTFADVDPGEGQRWTTWPAVTPSERGPEPRPAWVVTSAGALDTERGILKTGKEADVFLLERAVPGDATQHSLLAAKRYRSAEHSSFHRSSIYTEGRSTRNTRDTRALARKSVHGREVAAAQWSFAEFEALCRMWELGAPVPYPVQVNGTEVLMEFLGTPDGTAAPRLAQVRNDRAELRDLYAQTVDLMRTFAAAGFAHGDLSPYNLLVHEGRVRVIDLPQIVDVIANPQGLDLLHRDCVNICEWFTRRRVDRDPEELFAELLAVLY</sequence>
<evidence type="ECO:0000256" key="11">
    <source>
        <dbReference type="ARBA" id="ARBA00048679"/>
    </source>
</evidence>
<feature type="region of interest" description="Disordered" evidence="12">
    <location>
        <begin position="1"/>
        <end position="26"/>
    </location>
</feature>
<comment type="similarity">
    <text evidence="1">Belongs to the protein kinase superfamily. RIO-type Ser/Thr kinase family.</text>
</comment>
<evidence type="ECO:0000256" key="9">
    <source>
        <dbReference type="ARBA" id="ARBA00022842"/>
    </source>
</evidence>
<dbReference type="AlphaFoldDB" id="A0A0F0KMQ1"/>
<protein>
    <recommendedName>
        <fullName evidence="2">non-specific serine/threonine protein kinase</fullName>
        <ecNumber evidence="2">2.7.11.1</ecNumber>
    </recommendedName>
</protein>
<evidence type="ECO:0000256" key="8">
    <source>
        <dbReference type="ARBA" id="ARBA00022840"/>
    </source>
</evidence>
<feature type="domain" description="RIO kinase" evidence="13">
    <location>
        <begin position="59"/>
        <end position="299"/>
    </location>
</feature>
<evidence type="ECO:0000256" key="3">
    <source>
        <dbReference type="ARBA" id="ARBA00022527"/>
    </source>
</evidence>
<dbReference type="GO" id="GO:0004674">
    <property type="term" value="F:protein serine/threonine kinase activity"/>
    <property type="evidence" value="ECO:0007669"/>
    <property type="project" value="UniProtKB-KW"/>
</dbReference>
<dbReference type="InterPro" id="IPR051272">
    <property type="entry name" value="RIO-type_Ser/Thr_kinase"/>
</dbReference>
<evidence type="ECO:0000313" key="15">
    <source>
        <dbReference type="Proteomes" id="UP000033725"/>
    </source>
</evidence>
<evidence type="ECO:0000313" key="14">
    <source>
        <dbReference type="EMBL" id="KJL22158.1"/>
    </source>
</evidence>
<evidence type="ECO:0000256" key="7">
    <source>
        <dbReference type="ARBA" id="ARBA00022777"/>
    </source>
</evidence>
<keyword evidence="4" id="KW-0808">Transferase</keyword>
<evidence type="ECO:0000256" key="1">
    <source>
        <dbReference type="ARBA" id="ARBA00009196"/>
    </source>
</evidence>
<evidence type="ECO:0000259" key="13">
    <source>
        <dbReference type="SMART" id="SM00090"/>
    </source>
</evidence>
<evidence type="ECO:0000256" key="4">
    <source>
        <dbReference type="ARBA" id="ARBA00022679"/>
    </source>
</evidence>
<dbReference type="Gene3D" id="3.30.200.20">
    <property type="entry name" value="Phosphorylase Kinase, domain 1"/>
    <property type="match status" value="1"/>
</dbReference>
<dbReference type="EMBL" id="JYIV01000026">
    <property type="protein sequence ID" value="KJL22158.1"/>
    <property type="molecule type" value="Genomic_DNA"/>
</dbReference>
<evidence type="ECO:0000256" key="10">
    <source>
        <dbReference type="ARBA" id="ARBA00047899"/>
    </source>
</evidence>
<keyword evidence="8" id="KW-0067">ATP-binding</keyword>
<dbReference type="SUPFAM" id="SSF56112">
    <property type="entry name" value="Protein kinase-like (PK-like)"/>
    <property type="match status" value="1"/>
</dbReference>
<feature type="compositionally biased region" description="Low complexity" evidence="12">
    <location>
        <begin position="10"/>
        <end position="26"/>
    </location>
</feature>
<accession>A0A0F0KMQ1</accession>
<reference evidence="14 15" key="1">
    <citation type="submission" date="2015-02" db="EMBL/GenBank/DDBJ databases">
        <title>Draft genome sequences of ten Microbacterium spp. with emphasis on heavy metal contaminated environments.</title>
        <authorList>
            <person name="Corretto E."/>
        </authorList>
    </citation>
    <scope>NUCLEOTIDE SEQUENCE [LARGE SCALE GENOMIC DNA]</scope>
    <source>
        <strain evidence="14 15">BEL163</strain>
    </source>
</reference>
<dbReference type="GO" id="GO:0046872">
    <property type="term" value="F:metal ion binding"/>
    <property type="evidence" value="ECO:0007669"/>
    <property type="project" value="UniProtKB-KW"/>
</dbReference>
<dbReference type="Pfam" id="PF01163">
    <property type="entry name" value="RIO1"/>
    <property type="match status" value="1"/>
</dbReference>
<gene>
    <name evidence="14" type="ORF">RN51_02038</name>
</gene>
<keyword evidence="9" id="KW-0460">Magnesium</keyword>
<feature type="region of interest" description="Disordered" evidence="12">
    <location>
        <begin position="43"/>
        <end position="67"/>
    </location>
</feature>
<dbReference type="SMART" id="SM00090">
    <property type="entry name" value="RIO"/>
    <property type="match status" value="1"/>
</dbReference>
<organism evidence="14 15">
    <name type="scientific">Microbacterium oxydans</name>
    <dbReference type="NCBI Taxonomy" id="82380"/>
    <lineage>
        <taxon>Bacteria</taxon>
        <taxon>Bacillati</taxon>
        <taxon>Actinomycetota</taxon>
        <taxon>Actinomycetes</taxon>
        <taxon>Micrococcales</taxon>
        <taxon>Microbacteriaceae</taxon>
        <taxon>Microbacterium</taxon>
    </lineage>
</organism>
<dbReference type="InterPro" id="IPR000687">
    <property type="entry name" value="RIO_kinase"/>
</dbReference>
<comment type="catalytic activity">
    <reaction evidence="11">
        <text>L-seryl-[protein] + ATP = O-phospho-L-seryl-[protein] + ADP + H(+)</text>
        <dbReference type="Rhea" id="RHEA:17989"/>
        <dbReference type="Rhea" id="RHEA-COMP:9863"/>
        <dbReference type="Rhea" id="RHEA-COMP:11604"/>
        <dbReference type="ChEBI" id="CHEBI:15378"/>
        <dbReference type="ChEBI" id="CHEBI:29999"/>
        <dbReference type="ChEBI" id="CHEBI:30616"/>
        <dbReference type="ChEBI" id="CHEBI:83421"/>
        <dbReference type="ChEBI" id="CHEBI:456216"/>
        <dbReference type="EC" id="2.7.11.1"/>
    </reaction>
</comment>
<name>A0A0F0KMQ1_9MICO</name>
<proteinExistence type="inferred from homology"/>
<dbReference type="RefSeq" id="WP_045263909.1">
    <property type="nucleotide sequence ID" value="NZ_JYIV01000026.1"/>
</dbReference>
<keyword evidence="6" id="KW-0547">Nucleotide-binding</keyword>
<evidence type="ECO:0000256" key="6">
    <source>
        <dbReference type="ARBA" id="ARBA00022741"/>
    </source>
</evidence>
<dbReference type="PANTHER" id="PTHR45723">
    <property type="entry name" value="SERINE/THREONINE-PROTEIN KINASE RIO1"/>
    <property type="match status" value="1"/>
</dbReference>
<dbReference type="InterPro" id="IPR011009">
    <property type="entry name" value="Kinase-like_dom_sf"/>
</dbReference>
<evidence type="ECO:0000256" key="5">
    <source>
        <dbReference type="ARBA" id="ARBA00022723"/>
    </source>
</evidence>
<dbReference type="Gene3D" id="1.10.510.10">
    <property type="entry name" value="Transferase(Phosphotransferase) domain 1"/>
    <property type="match status" value="1"/>
</dbReference>
<comment type="caution">
    <text evidence="14">The sequence shown here is derived from an EMBL/GenBank/DDBJ whole genome shotgun (WGS) entry which is preliminary data.</text>
</comment>
<dbReference type="EC" id="2.7.11.1" evidence="2"/>
<dbReference type="Proteomes" id="UP000033725">
    <property type="component" value="Unassembled WGS sequence"/>
</dbReference>
<evidence type="ECO:0000256" key="12">
    <source>
        <dbReference type="SAM" id="MobiDB-lite"/>
    </source>
</evidence>
<comment type="catalytic activity">
    <reaction evidence="10">
        <text>L-threonyl-[protein] + ATP = O-phospho-L-threonyl-[protein] + ADP + H(+)</text>
        <dbReference type="Rhea" id="RHEA:46608"/>
        <dbReference type="Rhea" id="RHEA-COMP:11060"/>
        <dbReference type="Rhea" id="RHEA-COMP:11605"/>
        <dbReference type="ChEBI" id="CHEBI:15378"/>
        <dbReference type="ChEBI" id="CHEBI:30013"/>
        <dbReference type="ChEBI" id="CHEBI:30616"/>
        <dbReference type="ChEBI" id="CHEBI:61977"/>
        <dbReference type="ChEBI" id="CHEBI:456216"/>
        <dbReference type="EC" id="2.7.11.1"/>
    </reaction>
</comment>
<keyword evidence="7" id="KW-0418">Kinase</keyword>
<keyword evidence="3" id="KW-0723">Serine/threonine-protein kinase</keyword>
<dbReference type="GO" id="GO:0005524">
    <property type="term" value="F:ATP binding"/>
    <property type="evidence" value="ECO:0007669"/>
    <property type="project" value="UniProtKB-KW"/>
</dbReference>
<dbReference type="InterPro" id="IPR018934">
    <property type="entry name" value="RIO_dom"/>
</dbReference>